<dbReference type="CDD" id="cd05379">
    <property type="entry name" value="CAP_bacterial"/>
    <property type="match status" value="1"/>
</dbReference>
<organism evidence="3 4">
    <name type="scientific">Flavobacterium fontis</name>
    <dbReference type="NCBI Taxonomy" id="1124188"/>
    <lineage>
        <taxon>Bacteria</taxon>
        <taxon>Pseudomonadati</taxon>
        <taxon>Bacteroidota</taxon>
        <taxon>Flavobacteriia</taxon>
        <taxon>Flavobacteriales</taxon>
        <taxon>Flavobacteriaceae</taxon>
        <taxon>Flavobacterium</taxon>
    </lineage>
</organism>
<protein>
    <submittedName>
        <fullName evidence="3">Uncharacterized conserved protein YkwD, contains CAP (CSP/antigen 5/PR1) domain</fullName>
    </submittedName>
</protein>
<dbReference type="PANTHER" id="PTHR31157:SF1">
    <property type="entry name" value="SCP DOMAIN-CONTAINING PROTEIN"/>
    <property type="match status" value="1"/>
</dbReference>
<dbReference type="STRING" id="1124188.SAMN05444377_12034"/>
<sequence>MKAKLLRMFLPIALVFTLVSCSKDEEATSTNDYRLVTAYDYTAEETDLATRLNDYRASQGLNRLEIVNHISFKSFEHNEYMIENNVVSHDLFELRADNIKHVLGAVKVGENVAYNFSTPASALNAWLNSPGHKANIEGDYTHFGISITINPANGRRYFTNIFMKR</sequence>
<dbReference type="PANTHER" id="PTHR31157">
    <property type="entry name" value="SCP DOMAIN-CONTAINING PROTEIN"/>
    <property type="match status" value="1"/>
</dbReference>
<accession>A0A1M5ENM6</accession>
<dbReference type="AlphaFoldDB" id="A0A1M5ENM6"/>
<name>A0A1M5ENM6_9FLAO</name>
<proteinExistence type="predicted"/>
<dbReference type="InterPro" id="IPR035940">
    <property type="entry name" value="CAP_sf"/>
</dbReference>
<evidence type="ECO:0000256" key="1">
    <source>
        <dbReference type="SAM" id="SignalP"/>
    </source>
</evidence>
<evidence type="ECO:0000313" key="4">
    <source>
        <dbReference type="Proteomes" id="UP000184147"/>
    </source>
</evidence>
<reference evidence="3 4" key="1">
    <citation type="submission" date="2016-11" db="EMBL/GenBank/DDBJ databases">
        <authorList>
            <person name="Jaros S."/>
            <person name="Januszkiewicz K."/>
            <person name="Wedrychowicz H."/>
        </authorList>
    </citation>
    <scope>NUCLEOTIDE SEQUENCE [LARGE SCALE GENOMIC DNA]</scope>
    <source>
        <strain evidence="3 4">DSM 25660</strain>
    </source>
</reference>
<dbReference type="SUPFAM" id="SSF55797">
    <property type="entry name" value="PR-1-like"/>
    <property type="match status" value="1"/>
</dbReference>
<dbReference type="OrthoDB" id="982527at2"/>
<dbReference type="InterPro" id="IPR014044">
    <property type="entry name" value="CAP_dom"/>
</dbReference>
<feature type="domain" description="SCP" evidence="2">
    <location>
        <begin position="51"/>
        <end position="159"/>
    </location>
</feature>
<dbReference type="EMBL" id="FQVQ01000020">
    <property type="protein sequence ID" value="SHF80754.1"/>
    <property type="molecule type" value="Genomic_DNA"/>
</dbReference>
<feature type="chain" id="PRO_5012206186" evidence="1">
    <location>
        <begin position="23"/>
        <end position="165"/>
    </location>
</feature>
<dbReference type="Proteomes" id="UP000184147">
    <property type="component" value="Unassembled WGS sequence"/>
</dbReference>
<dbReference type="Pfam" id="PF00188">
    <property type="entry name" value="CAP"/>
    <property type="match status" value="1"/>
</dbReference>
<keyword evidence="4" id="KW-1185">Reference proteome</keyword>
<evidence type="ECO:0000259" key="2">
    <source>
        <dbReference type="Pfam" id="PF00188"/>
    </source>
</evidence>
<evidence type="ECO:0000313" key="3">
    <source>
        <dbReference type="EMBL" id="SHF80754.1"/>
    </source>
</evidence>
<dbReference type="PROSITE" id="PS51257">
    <property type="entry name" value="PROKAR_LIPOPROTEIN"/>
    <property type="match status" value="1"/>
</dbReference>
<gene>
    <name evidence="3" type="ORF">SAMN05444377_12034</name>
</gene>
<dbReference type="Gene3D" id="3.40.33.10">
    <property type="entry name" value="CAP"/>
    <property type="match status" value="1"/>
</dbReference>
<feature type="signal peptide" evidence="1">
    <location>
        <begin position="1"/>
        <end position="22"/>
    </location>
</feature>
<keyword evidence="1" id="KW-0732">Signal</keyword>